<dbReference type="InterPro" id="IPR052371">
    <property type="entry name" value="BFD-associated_ferredoxin"/>
</dbReference>
<dbReference type="PANTHER" id="PTHR37424:SF1">
    <property type="entry name" value="BACTERIOFERRITIN-ASSOCIATED FERREDOXIN"/>
    <property type="match status" value="1"/>
</dbReference>
<evidence type="ECO:0000256" key="1">
    <source>
        <dbReference type="ARBA" id="ARBA00022448"/>
    </source>
</evidence>
<evidence type="ECO:0000256" key="4">
    <source>
        <dbReference type="ARBA" id="ARBA00022982"/>
    </source>
</evidence>
<evidence type="ECO:0000313" key="10">
    <source>
        <dbReference type="EMBL" id="GAN60299.1"/>
    </source>
</evidence>
<evidence type="ECO:0000256" key="6">
    <source>
        <dbReference type="ARBA" id="ARBA00023014"/>
    </source>
</evidence>
<accession>A0A1Z5YY46</accession>
<evidence type="ECO:0000313" key="11">
    <source>
        <dbReference type="EMBL" id="GEL58003.1"/>
    </source>
</evidence>
<keyword evidence="5" id="KW-0408">Iron</keyword>
<dbReference type="EMBL" id="BAMV01000011">
    <property type="protein sequence ID" value="GAN60299.1"/>
    <property type="molecule type" value="Genomic_DNA"/>
</dbReference>
<dbReference type="Proteomes" id="UP000032671">
    <property type="component" value="Unassembled WGS sequence"/>
</dbReference>
<evidence type="ECO:0000313" key="13">
    <source>
        <dbReference type="Proteomes" id="UP000032671"/>
    </source>
</evidence>
<keyword evidence="2" id="KW-0001">2Fe-2S</keyword>
<name>A0A1Z5YY46_9PROT</name>
<proteinExistence type="inferred from homology"/>
<keyword evidence="4" id="KW-0249">Electron transport</keyword>
<evidence type="ECO:0000256" key="3">
    <source>
        <dbReference type="ARBA" id="ARBA00022723"/>
    </source>
</evidence>
<dbReference type="RefSeq" id="WP_048838369.1">
    <property type="nucleotide sequence ID" value="NZ_BAMV01000011.1"/>
</dbReference>
<keyword evidence="3" id="KW-0479">Metal-binding</keyword>
<evidence type="ECO:0000259" key="9">
    <source>
        <dbReference type="Pfam" id="PF04324"/>
    </source>
</evidence>
<dbReference type="STRING" id="1231339.Abci_011_029"/>
<evidence type="ECO:0000313" key="14">
    <source>
        <dbReference type="Proteomes" id="UP000196086"/>
    </source>
</evidence>
<protein>
    <recommendedName>
        <fullName evidence="7">Bacterioferritin-associated ferredoxin</fullName>
    </recommendedName>
</protein>
<dbReference type="EMBL" id="BJVU01000002">
    <property type="protein sequence ID" value="GEL58003.1"/>
    <property type="molecule type" value="Genomic_DNA"/>
</dbReference>
<dbReference type="Pfam" id="PF04324">
    <property type="entry name" value="Fer2_BFD"/>
    <property type="match status" value="1"/>
</dbReference>
<accession>A0A0D6N2Y8</accession>
<reference evidence="11 15" key="3">
    <citation type="submission" date="2019-07" db="EMBL/GenBank/DDBJ databases">
        <title>Whole genome shotgun sequence of Acetobacter cibinongensis NBRC 16605.</title>
        <authorList>
            <person name="Hosoyama A."/>
            <person name="Uohara A."/>
            <person name="Ohji S."/>
            <person name="Ichikawa N."/>
        </authorList>
    </citation>
    <scope>NUCLEOTIDE SEQUENCE [LARGE SCALE GENOMIC DNA]</scope>
    <source>
        <strain evidence="11 15">NBRC 16605</strain>
    </source>
</reference>
<dbReference type="AlphaFoldDB" id="A0A1Z5YY46"/>
<keyword evidence="15" id="KW-1185">Reference proteome</keyword>
<dbReference type="Proteomes" id="UP000321891">
    <property type="component" value="Unassembled WGS sequence"/>
</dbReference>
<evidence type="ECO:0000256" key="8">
    <source>
        <dbReference type="ARBA" id="ARBA00046332"/>
    </source>
</evidence>
<dbReference type="Gene3D" id="1.10.10.1100">
    <property type="entry name" value="BFD-like [2Fe-2S]-binding domain"/>
    <property type="match status" value="1"/>
</dbReference>
<reference evidence="10 13" key="1">
    <citation type="submission" date="2012-11" db="EMBL/GenBank/DDBJ databases">
        <title>Whole genome sequence of Acetobacter cibinongensis 4H-1.</title>
        <authorList>
            <person name="Azuma Y."/>
            <person name="Higashiura N."/>
            <person name="Hirakawa H."/>
            <person name="Matsushita K."/>
        </authorList>
    </citation>
    <scope>NUCLEOTIDE SEQUENCE [LARGE SCALE GENOMIC DNA]</scope>
    <source>
        <strain evidence="10 13">4H-1</strain>
    </source>
</reference>
<dbReference type="InterPro" id="IPR041854">
    <property type="entry name" value="BFD-like_2Fe2S-bd_dom_sf"/>
</dbReference>
<dbReference type="Proteomes" id="UP000196086">
    <property type="component" value="Unassembled WGS sequence"/>
</dbReference>
<dbReference type="GO" id="GO:0046872">
    <property type="term" value="F:metal ion binding"/>
    <property type="evidence" value="ECO:0007669"/>
    <property type="project" value="UniProtKB-KW"/>
</dbReference>
<evidence type="ECO:0000313" key="15">
    <source>
        <dbReference type="Proteomes" id="UP000321891"/>
    </source>
</evidence>
<evidence type="ECO:0000256" key="5">
    <source>
        <dbReference type="ARBA" id="ARBA00023004"/>
    </source>
</evidence>
<sequence>MVICSCNRLTHKDVEAAVESGATHPREIYASKGCKAQCGNCVPGVVCMLREARMKKMHIAQSHAAHLAACAPASVPLSA</sequence>
<evidence type="ECO:0000256" key="7">
    <source>
        <dbReference type="ARBA" id="ARBA00039386"/>
    </source>
</evidence>
<keyword evidence="1" id="KW-0813">Transport</keyword>
<keyword evidence="6" id="KW-0411">Iron-sulfur</keyword>
<reference evidence="12 14" key="2">
    <citation type="submission" date="2014-06" db="EMBL/GenBank/DDBJ databases">
        <authorList>
            <person name="Ju J."/>
            <person name="Zhang J."/>
        </authorList>
    </citation>
    <scope>NUCLEOTIDE SEQUENCE [LARGE SCALE GENOMIC DNA]</scope>
    <source>
        <strain evidence="12 14">DsW_47</strain>
    </source>
</reference>
<dbReference type="EMBL" id="JOMQ01000006">
    <property type="protein sequence ID" value="OUJ04235.1"/>
    <property type="molecule type" value="Genomic_DNA"/>
</dbReference>
<evidence type="ECO:0000256" key="2">
    <source>
        <dbReference type="ARBA" id="ARBA00022714"/>
    </source>
</evidence>
<comment type="caution">
    <text evidence="12">The sequence shown here is derived from an EMBL/GenBank/DDBJ whole genome shotgun (WGS) entry which is preliminary data.</text>
</comment>
<dbReference type="OrthoDB" id="7428628at2"/>
<gene>
    <name evidence="10" type="ORF">Abci_011_029</name>
    <name evidence="11" type="ORF">ACI01nite_06050</name>
    <name evidence="12" type="ORF">HK14_12225</name>
</gene>
<organism evidence="12 14">
    <name type="scientific">Acetobacter cibinongensis</name>
    <dbReference type="NCBI Taxonomy" id="146475"/>
    <lineage>
        <taxon>Bacteria</taxon>
        <taxon>Pseudomonadati</taxon>
        <taxon>Pseudomonadota</taxon>
        <taxon>Alphaproteobacteria</taxon>
        <taxon>Acetobacterales</taxon>
        <taxon>Acetobacteraceae</taxon>
        <taxon>Acetobacter</taxon>
    </lineage>
</organism>
<evidence type="ECO:0000313" key="12">
    <source>
        <dbReference type="EMBL" id="OUJ04235.1"/>
    </source>
</evidence>
<comment type="similarity">
    <text evidence="8">Belongs to the Bfd family.</text>
</comment>
<dbReference type="GO" id="GO:0051537">
    <property type="term" value="F:2 iron, 2 sulfur cluster binding"/>
    <property type="evidence" value="ECO:0007669"/>
    <property type="project" value="UniProtKB-KW"/>
</dbReference>
<dbReference type="PANTHER" id="PTHR37424">
    <property type="entry name" value="BACTERIOFERRITIN-ASSOCIATED FERREDOXIN"/>
    <property type="match status" value="1"/>
</dbReference>
<dbReference type="InterPro" id="IPR007419">
    <property type="entry name" value="BFD-like_2Fe2S-bd_dom"/>
</dbReference>
<feature type="domain" description="BFD-like [2Fe-2S]-binding" evidence="9">
    <location>
        <begin position="2"/>
        <end position="50"/>
    </location>
</feature>